<evidence type="ECO:0000256" key="1">
    <source>
        <dbReference type="SAM" id="MobiDB-lite"/>
    </source>
</evidence>
<dbReference type="PANTHER" id="PTHR33487:SF1">
    <property type="entry name" value="CILIA- AND FLAGELLA-ASSOCIATED PROTEIN 54"/>
    <property type="match status" value="1"/>
</dbReference>
<feature type="region of interest" description="Disordered" evidence="1">
    <location>
        <begin position="1302"/>
        <end position="1336"/>
    </location>
</feature>
<feature type="region of interest" description="Disordered" evidence="1">
    <location>
        <begin position="832"/>
        <end position="853"/>
    </location>
</feature>
<proteinExistence type="predicted"/>
<dbReference type="PANTHER" id="PTHR33487">
    <property type="entry name" value="CILIA- AND FLAGELLA-ASSOCIATED PROTEIN 54"/>
    <property type="match status" value="1"/>
</dbReference>
<evidence type="ECO:0000313" key="2">
    <source>
        <dbReference type="EMBL" id="KAK2828620.1"/>
    </source>
</evidence>
<reference evidence="2" key="1">
    <citation type="submission" date="2023-07" db="EMBL/GenBank/DDBJ databases">
        <title>Chromosome-level Genome Assembly of Striped Snakehead (Channa striata).</title>
        <authorList>
            <person name="Liu H."/>
        </authorList>
    </citation>
    <scope>NUCLEOTIDE SEQUENCE</scope>
    <source>
        <strain evidence="2">Gz</strain>
        <tissue evidence="2">Muscle</tissue>
    </source>
</reference>
<sequence>MDLPASYYGSLDKRNPVVLAFERDINSVKIMMRRAASSTTQDDNSFYAKGMKILVEIWIKYKPRLPSKLYQEQILQTADFLFEIKLYQVALWHGYSLPLLQFNSVKITDIRDVDQFMDCFFPEGFDADQDIFAIKIRAMQGCAMCIFELEKRHSFLSQKGLCKLLRVLNFIRIMIQAFQQHEHLCWQIYNGSLHIYTICRYLMTMNCSAQALEYLLWASISVELSIPLMTAKYLPWLVTLYCAVCHCYYDNQATVQAEDFARRAIGKINELAKLEEQSEVPATRETQRAYKEASIKLSAMMFKRAVFETRKRFKLVFRVKPKITLKEIHTVVPWPRTATERMLMGMFDSSAAYFFGIIEALWDSTRHPVKTTMPDEPELQEVILELLSAGISILSGVATSSEQKCSRNPCISLNVVTSTSSLIDLAIAGENKVPIMSTVRFIKLLFQYKQPEPFTELAREMLQVLSGVEGQSFRRAERELTLLCSFNSLLSQKSRPKDSTVIEDRHKSLFSMSDEFGGLVDSLHKSVCGSASDVQPDRDLVLDVVLFLWGKVKVVMRKENPEFIHYAEKVDHYKWLWCLSVLCDVAFACDLVSVDCTVTAEMIIMMTKLLENTAKSCDLRCQAAYEEDGDGVKPSYFYLLESSSTELLQKSCEVVERGLNALSKVAATLFPQDGAAITDSAFIQKFCASTPITLTSLEEENEVDKISKKGKNLETKMESDIKDIQNTQSTSMFLLATDLHQELDIIHHRASLKLLQLNAVTESELLDRIKKNKLSKALFLCQKALLVYNNLEPNNSSITKRLLEEASSLIEKAEVEERKLYFSTIPKPVAENKDKGVKEEDESPPPPPILLSRTDRSLTFTPAPYNLEAHVCWYQLCGRAAVGINQKVRLGDCSLPGTGHMVPVISGECVLKVEGLLPNQKYVFAVAAYNSQGKLLGNTIGRATFPLLASMPVPLLSAWAHLAQVAFQTEQYAIAKRACRELWIHYTISDPGTQSTQDQFASTRLHKQTLRHSSPHLCQLFLTSIFTETEINIQTGRLYCDSFSDNGPFIWEQEARLVECERILLALDLALWLNDGIAAVQAVVICYGLLVPLIFHQVACKPVVQVLKKCLLVLEENSGHLKHKWTGNTLESLTHMIACITYYLSKALRVLRENHTASVVMDCGRKLLQEVHDAQLQPFTVDHAAVRGDMKISLQLKALHVKNKKEITSTEVLTKENEISHPFTGCEDPTILYDLISSNMLKDTFQLVMKHRRKAYFTEYAALLLQRTMEEGHPEFVIKWGQTIFDFLSRRDDELGLSTKITDANSHSRKRNSAHALKGNEPPQTKSTPSHDDTRKKLRQKIPHSMLQTVRTNREMQAVENLITLLSSVVHRHKKQLQLRSMCCEERVWKAHLNYSVAQAHVALLYQGLDKLHGGALQHRYSDLNPLCFSLAYSGILIWRSSQQQESAKHEVVSERDSSHSGLRDYIASYKNGSKNDVDKLDDSTDESGEEGEDSTQPVEQQMEVYKRTATLLLDSLNKAALHLRRAMVLAHRGSHWTILQCVCQTVWDHSCRISFLVKSAAHFELPSVITVEQLHTTITPLLVMATDLIMDMLNKRKLWSLYDGELTEEELDSSFQFSAQLDDSTQVDLRWVRKLVLHTLEQLHDCSKWESLAHFALLFNSYTRERYTLIITPLLVHAQRRLLERISLYRGPSVPQPHHVKTHQATGKEVTYKSYAFCQLLSGWRRNPAPQLPIHKKVAQANATPRDPIELKGAEMKHSMSRVCVPLDVEDTLCCYRQAVERKPHSLQVFQHSRSLLLLFLAYTQPCFLTQLPHYQSRSFSRSTSLVEFNPIVIPAPDLQLCDLAMEDFSTKYALYSFPLSPDRMPAVTAHYFNSIKLLQANNHNSLIVLALHEMGNIQFYNGNVRLAHSHWSKAVDCALQNSGTIEKWDGVSLESCSLQQTLKQAGIWGCLQAAGLTAKIAQYILTSDIIQRTKCCLLSAHLFKCVLCCSLAQPQADLQYASYCISEELLPGVDLFSEPHRVYLDATVASLNFVCHQLYTTGYHITLLPMLALYLHLVGTVCRDVQRTVEGKILKMRALTELCLFTEAVKEAVQLSQGLGVLLPYGHYIAKDNLQPMKMFYNNKSLLDNAEALEELLNSDIAPEICTLYGSTLCLRFNLARSQLVLALSNTVHGPPAPDCEEPCINITSSVNSEQHEQDRLDTEGSCLKPEEPKAIGLNTEKGKLSPERIKFHLLERASSLLCSVSQHLTSQCCSKMESLELEIETNLLKANLYLQHGHAALSSEMAISSLVLLQTSPIITKRSIPGSYKLVSELPHPMAGSKQDPKDSSTPNPLKGDCPREVEVSERIGVSLWLRCRLSLIHSLAVHIRTPASPFLGNSVLEEAARVIKEGLNECAQWGDLDIQALLMVEGAELEANRGKTDDSLAMLQEAVSLLSGRTWMPACAIMTLARAAVLFKDLNGEQSTALLKLTQKLLQKQLRVFGQNVTLDDEQMCSSQYLSNIYLPHFSLLSQLISRIIQNQ</sequence>
<dbReference type="Proteomes" id="UP001187415">
    <property type="component" value="Unassembled WGS sequence"/>
</dbReference>
<name>A0AA88M1S5_CHASR</name>
<dbReference type="EMBL" id="JAUPFM010000015">
    <property type="protein sequence ID" value="KAK2828620.1"/>
    <property type="molecule type" value="Genomic_DNA"/>
</dbReference>
<dbReference type="Pfam" id="PF14858">
    <property type="entry name" value="CFAP54_N"/>
    <property type="match status" value="1"/>
</dbReference>
<protein>
    <recommendedName>
        <fullName evidence="4">Cilia- and flagella-associated protein 54</fullName>
    </recommendedName>
</protein>
<feature type="compositionally biased region" description="Basic and acidic residues" evidence="1">
    <location>
        <begin position="1474"/>
        <end position="1483"/>
    </location>
</feature>
<comment type="caution">
    <text evidence="2">The sequence shown here is derived from an EMBL/GenBank/DDBJ whole genome shotgun (WGS) entry which is preliminary data.</text>
</comment>
<dbReference type="InterPro" id="IPR027912">
    <property type="entry name" value="CFAP54"/>
</dbReference>
<organism evidence="2 3">
    <name type="scientific">Channa striata</name>
    <name type="common">Snakehead murrel</name>
    <name type="synonym">Ophicephalus striatus</name>
    <dbReference type="NCBI Taxonomy" id="64152"/>
    <lineage>
        <taxon>Eukaryota</taxon>
        <taxon>Metazoa</taxon>
        <taxon>Chordata</taxon>
        <taxon>Craniata</taxon>
        <taxon>Vertebrata</taxon>
        <taxon>Euteleostomi</taxon>
        <taxon>Actinopterygii</taxon>
        <taxon>Neopterygii</taxon>
        <taxon>Teleostei</taxon>
        <taxon>Neoteleostei</taxon>
        <taxon>Acanthomorphata</taxon>
        <taxon>Anabantaria</taxon>
        <taxon>Anabantiformes</taxon>
        <taxon>Channoidei</taxon>
        <taxon>Channidae</taxon>
        <taxon>Channa</taxon>
    </lineage>
</organism>
<dbReference type="GO" id="GO:0060271">
    <property type="term" value="P:cilium assembly"/>
    <property type="evidence" value="ECO:0007669"/>
    <property type="project" value="TreeGrafter"/>
</dbReference>
<feature type="region of interest" description="Disordered" evidence="1">
    <location>
        <begin position="2318"/>
        <end position="2341"/>
    </location>
</feature>
<feature type="compositionally biased region" description="Acidic residues" evidence="1">
    <location>
        <begin position="1484"/>
        <end position="1494"/>
    </location>
</feature>
<dbReference type="InterPro" id="IPR036116">
    <property type="entry name" value="FN3_sf"/>
</dbReference>
<keyword evidence="3" id="KW-1185">Reference proteome</keyword>
<accession>A0AA88M1S5</accession>
<dbReference type="SUPFAM" id="SSF49265">
    <property type="entry name" value="Fibronectin type III"/>
    <property type="match status" value="1"/>
</dbReference>
<evidence type="ECO:0000313" key="3">
    <source>
        <dbReference type="Proteomes" id="UP001187415"/>
    </source>
</evidence>
<gene>
    <name evidence="2" type="ORF">Q5P01_019654</name>
</gene>
<evidence type="ECO:0008006" key="4">
    <source>
        <dbReference type="Google" id="ProtNLM"/>
    </source>
</evidence>
<feature type="region of interest" description="Disordered" evidence="1">
    <location>
        <begin position="1474"/>
        <end position="1501"/>
    </location>
</feature>